<accession>A0A6N2ZV86</accession>
<dbReference type="EMBL" id="CACRTX010000005">
    <property type="protein sequence ID" value="VYT83409.1"/>
    <property type="molecule type" value="Genomic_DNA"/>
</dbReference>
<evidence type="ECO:0008006" key="3">
    <source>
        <dbReference type="Google" id="ProtNLM"/>
    </source>
</evidence>
<feature type="transmembrane region" description="Helical" evidence="1">
    <location>
        <begin position="219"/>
        <end position="239"/>
    </location>
</feature>
<name>A0A6N2ZV86_ENTCA</name>
<keyword evidence="1" id="KW-0812">Transmembrane</keyword>
<dbReference type="RefSeq" id="WP_016610764.1">
    <property type="nucleotide sequence ID" value="NZ_CACRTX010000005.1"/>
</dbReference>
<feature type="transmembrane region" description="Helical" evidence="1">
    <location>
        <begin position="359"/>
        <end position="379"/>
    </location>
</feature>
<protein>
    <recommendedName>
        <fullName evidence="3">Glycosyltransferase RgtA/B/C/D-like domain-containing protein</fullName>
    </recommendedName>
</protein>
<feature type="transmembrane region" description="Helical" evidence="1">
    <location>
        <begin position="17"/>
        <end position="34"/>
    </location>
</feature>
<feature type="transmembrane region" description="Helical" evidence="1">
    <location>
        <begin position="331"/>
        <end position="352"/>
    </location>
</feature>
<keyword evidence="1" id="KW-0472">Membrane</keyword>
<evidence type="ECO:0000313" key="2">
    <source>
        <dbReference type="EMBL" id="VYT83409.1"/>
    </source>
</evidence>
<dbReference type="AlphaFoldDB" id="A0A6N2ZV86"/>
<evidence type="ECO:0000256" key="1">
    <source>
        <dbReference type="SAM" id="Phobius"/>
    </source>
</evidence>
<gene>
    <name evidence="2" type="ORF">ECLFYP2_01728</name>
</gene>
<reference evidence="2" key="1">
    <citation type="submission" date="2019-11" db="EMBL/GenBank/DDBJ databases">
        <authorList>
            <person name="Feng L."/>
        </authorList>
    </citation>
    <scope>NUCLEOTIDE SEQUENCE</scope>
    <source>
        <strain evidence="2">ECasseliflavusLFYP2</strain>
    </source>
</reference>
<feature type="transmembrane region" description="Helical" evidence="1">
    <location>
        <begin position="116"/>
        <end position="136"/>
    </location>
</feature>
<feature type="transmembrane region" description="Helical" evidence="1">
    <location>
        <begin position="306"/>
        <end position="325"/>
    </location>
</feature>
<feature type="transmembrane region" description="Helical" evidence="1">
    <location>
        <begin position="271"/>
        <end position="294"/>
    </location>
</feature>
<feature type="transmembrane region" description="Helical" evidence="1">
    <location>
        <begin position="81"/>
        <end position="110"/>
    </location>
</feature>
<organism evidence="2">
    <name type="scientific">Enterococcus casseliflavus</name>
    <name type="common">Enterococcus flavescens</name>
    <dbReference type="NCBI Taxonomy" id="37734"/>
    <lineage>
        <taxon>Bacteria</taxon>
        <taxon>Bacillati</taxon>
        <taxon>Bacillota</taxon>
        <taxon>Bacilli</taxon>
        <taxon>Lactobacillales</taxon>
        <taxon>Enterococcaceae</taxon>
        <taxon>Enterococcus</taxon>
    </lineage>
</organism>
<feature type="transmembrane region" description="Helical" evidence="1">
    <location>
        <begin position="172"/>
        <end position="198"/>
    </location>
</feature>
<keyword evidence="1" id="KW-1133">Transmembrane helix</keyword>
<sequence>MIVSRINKTKGSNIEKGFSLIILTIVIVSILLTFNSNPFSNRLDAHDSSMFLYFGKGMSEGMVPYKDIFDHKGVVLFFIQYLASIVGFGNIFIGIFVIQAVFLVVAIIYLYKIGILLTKSYTVSSLILLISTGLFAELYEGGNLSEEYALTFIAISLFYFIKEIMADSLKNHTYFFLGLMGGLVFFMRMNMISLWAVFCIGIAIREMMTKNYKVLAKKALLIFLGGIFVVAIAFSYSIITDSFSEMIYQTFTLNLEYSSVTFSERISSFRFFFELFSVYGMPLISAFMLAVYFIRSKYLTKSQRTIILSILISLILNFFTIILSGRNYRHYATTGIPFLLAAQFIVVSFYSTKLSKKNNLLAICTVVIFMVPAFVPTVAERINNVVRKDMPIFQQEQLDIADYINKNSSENDVIYVHAIDANIYLHANRFSNSQFFVLPSLNYEEFPDLKDQFIHSMENNPPKFIVISKNSYLSDNPNNTRLNKVVIDKIQSNYIQIGKFDKNYYLFELNL</sequence>
<proteinExistence type="predicted"/>